<evidence type="ECO:0000313" key="9">
    <source>
        <dbReference type="EMBL" id="HIU65463.1"/>
    </source>
</evidence>
<keyword evidence="3 7" id="KW-0889">Transcription antitermination</keyword>
<keyword evidence="5 7" id="KW-0805">Transcription regulation</keyword>
<evidence type="ECO:0000256" key="6">
    <source>
        <dbReference type="ARBA" id="ARBA00023163"/>
    </source>
</evidence>
<evidence type="ECO:0000259" key="8">
    <source>
        <dbReference type="PROSITE" id="PS50126"/>
    </source>
</evidence>
<dbReference type="InterPro" id="IPR013735">
    <property type="entry name" value="TF_NusA_N"/>
</dbReference>
<dbReference type="GO" id="GO:0003700">
    <property type="term" value="F:DNA-binding transcription factor activity"/>
    <property type="evidence" value="ECO:0007669"/>
    <property type="project" value="InterPro"/>
</dbReference>
<dbReference type="Proteomes" id="UP000824142">
    <property type="component" value="Unassembled WGS sequence"/>
</dbReference>
<dbReference type="GO" id="GO:0005829">
    <property type="term" value="C:cytosol"/>
    <property type="evidence" value="ECO:0007669"/>
    <property type="project" value="TreeGrafter"/>
</dbReference>
<evidence type="ECO:0000256" key="5">
    <source>
        <dbReference type="ARBA" id="ARBA00023015"/>
    </source>
</evidence>
<dbReference type="Gene3D" id="3.30.1480.10">
    <property type="entry name" value="NusA, N-terminal domain"/>
    <property type="match status" value="1"/>
</dbReference>
<dbReference type="Gene3D" id="3.30.300.20">
    <property type="match status" value="2"/>
</dbReference>
<dbReference type="InterPro" id="IPR058582">
    <property type="entry name" value="KH_NusA_2nd"/>
</dbReference>
<dbReference type="InterPro" id="IPR036555">
    <property type="entry name" value="NusA_N_sf"/>
</dbReference>
<evidence type="ECO:0000256" key="1">
    <source>
        <dbReference type="ARBA" id="ARBA00022472"/>
    </source>
</evidence>
<sequence length="513" mass="57391">MMSFVSMPRQDLLLAIDSLAQEKQIDREIVIESLEAAIAKIAKHKYGEEFNITAEIDRKNGSIHVKRLFEVIESPESKGDEYDANTMLTVEKAKKYSKDAKVGDVVEDPLPEPEFGRMAFQTAKQIMTARVRDAEKGRQYEEFKDNIGDIVSGVVKRIEFGNVFVDINGKAEGYIKSTELIPGERLAVGDRVRALIMDVARSNSGPQIFLTRTHPMFMEKLFVQEVPEIYEGIIKIKSVARAPGSHAKIAVETQDPSIDAVGMTVGIKGTRIQPVINECHGEKIDVILYSEDPAVFIVNAMQPAKVAKIIVDEDTRSAAVVVNEDQQSLAIGRRGQNVRLASQLTGWNIDVMNEAEEQERRAKEVKEKTELFIGALDVDEMLAHLLITEGFRTIEEIAFVDVSELQSIEGFNAELATELQNRAKAYLSRKEEEYKEEGHKLGMQDDLLNFDFIKRPIIMELGKAGIKSLEDLADLSTDELIEILGEDTMSQRLAGRVIMKARELAYGITQGEE</sequence>
<dbReference type="NCBIfam" id="TIGR01953">
    <property type="entry name" value="NusA"/>
    <property type="match status" value="1"/>
</dbReference>
<dbReference type="PANTHER" id="PTHR22648">
    <property type="entry name" value="TRANSCRIPTION TERMINATION FACTOR NUSA"/>
    <property type="match status" value="1"/>
</dbReference>
<protein>
    <recommendedName>
        <fullName evidence="7">Transcription termination/antitermination protein NusA</fullName>
    </recommendedName>
</protein>
<dbReference type="GO" id="GO:0003723">
    <property type="term" value="F:RNA binding"/>
    <property type="evidence" value="ECO:0007669"/>
    <property type="project" value="UniProtKB-UniRule"/>
</dbReference>
<dbReference type="InterPro" id="IPR012340">
    <property type="entry name" value="NA-bd_OB-fold"/>
</dbReference>
<reference evidence="9" key="1">
    <citation type="submission" date="2020-10" db="EMBL/GenBank/DDBJ databases">
        <authorList>
            <person name="Gilroy R."/>
        </authorList>
    </citation>
    <scope>NUCLEOTIDE SEQUENCE</scope>
    <source>
        <strain evidence="9">CHK136-897</strain>
    </source>
</reference>
<keyword evidence="1 7" id="KW-0806">Transcription termination</keyword>
<comment type="subcellular location">
    <subcellularLocation>
        <location evidence="7">Cytoplasm</location>
    </subcellularLocation>
</comment>
<dbReference type="Pfam" id="PF14520">
    <property type="entry name" value="HHH_5"/>
    <property type="match status" value="2"/>
</dbReference>
<proteinExistence type="inferred from homology"/>
<dbReference type="SUPFAM" id="SSF47794">
    <property type="entry name" value="Rad51 N-terminal domain-like"/>
    <property type="match status" value="2"/>
</dbReference>
<name>A0A9D1MSC9_9PROT</name>
<dbReference type="InterPro" id="IPR030842">
    <property type="entry name" value="TF_NusA_bacterial"/>
</dbReference>
<dbReference type="GO" id="GO:0006353">
    <property type="term" value="P:DNA-templated transcription termination"/>
    <property type="evidence" value="ECO:0007669"/>
    <property type="project" value="UniProtKB-UniRule"/>
</dbReference>
<dbReference type="InterPro" id="IPR025249">
    <property type="entry name" value="TF_NusA_KH_1st"/>
</dbReference>
<keyword evidence="4 7" id="KW-0694">RNA-binding</keyword>
<dbReference type="AlphaFoldDB" id="A0A9D1MSC9"/>
<dbReference type="InterPro" id="IPR004087">
    <property type="entry name" value="KH_dom"/>
</dbReference>
<dbReference type="PANTHER" id="PTHR22648:SF0">
    <property type="entry name" value="TRANSCRIPTION TERMINATION_ANTITERMINATION PROTEIN NUSA"/>
    <property type="match status" value="1"/>
</dbReference>
<accession>A0A9D1MSC9</accession>
<dbReference type="GO" id="GO:0031564">
    <property type="term" value="P:transcription antitermination"/>
    <property type="evidence" value="ECO:0007669"/>
    <property type="project" value="UniProtKB-UniRule"/>
</dbReference>
<evidence type="ECO:0000256" key="3">
    <source>
        <dbReference type="ARBA" id="ARBA00022814"/>
    </source>
</evidence>
<feature type="domain" description="S1 motif" evidence="8">
    <location>
        <begin position="148"/>
        <end position="213"/>
    </location>
</feature>
<dbReference type="GO" id="GO:0000166">
    <property type="term" value="F:nucleotide binding"/>
    <property type="evidence" value="ECO:0007669"/>
    <property type="project" value="InterPro"/>
</dbReference>
<dbReference type="InterPro" id="IPR010213">
    <property type="entry name" value="TF_NusA"/>
</dbReference>
<comment type="caution">
    <text evidence="9">The sequence shown here is derived from an EMBL/GenBank/DDBJ whole genome shotgun (WGS) entry which is preliminary data.</text>
</comment>
<dbReference type="InterPro" id="IPR010214">
    <property type="entry name" value="Tscrpt_termin_fac_NusA_C_rpt"/>
</dbReference>
<evidence type="ECO:0000313" key="10">
    <source>
        <dbReference type="Proteomes" id="UP000824142"/>
    </source>
</evidence>
<dbReference type="EMBL" id="DVNO01000018">
    <property type="protein sequence ID" value="HIU65463.1"/>
    <property type="molecule type" value="Genomic_DNA"/>
</dbReference>
<reference evidence="9" key="2">
    <citation type="journal article" date="2021" name="PeerJ">
        <title>Extensive microbial diversity within the chicken gut microbiome revealed by metagenomics and culture.</title>
        <authorList>
            <person name="Gilroy R."/>
            <person name="Ravi A."/>
            <person name="Getino M."/>
            <person name="Pursley I."/>
            <person name="Horton D.L."/>
            <person name="Alikhan N.F."/>
            <person name="Baker D."/>
            <person name="Gharbi K."/>
            <person name="Hall N."/>
            <person name="Watson M."/>
            <person name="Adriaenssens E.M."/>
            <person name="Foster-Nyarko E."/>
            <person name="Jarju S."/>
            <person name="Secka A."/>
            <person name="Antonio M."/>
            <person name="Oren A."/>
            <person name="Chaudhuri R.R."/>
            <person name="La Ragione R."/>
            <person name="Hildebrand F."/>
            <person name="Pallen M.J."/>
        </authorList>
    </citation>
    <scope>NUCLEOTIDE SEQUENCE</scope>
    <source>
        <strain evidence="9">CHK136-897</strain>
    </source>
</reference>
<comment type="similarity">
    <text evidence="7">Belongs to the NusA family.</text>
</comment>
<dbReference type="PROSITE" id="PS50126">
    <property type="entry name" value="S1"/>
    <property type="match status" value="1"/>
</dbReference>
<dbReference type="FunFam" id="3.30.300.20:FF:000005">
    <property type="entry name" value="Transcription termination/antitermination protein NusA"/>
    <property type="match status" value="1"/>
</dbReference>
<organism evidence="9 10">
    <name type="scientific">Candidatus Enterousia avicola</name>
    <dbReference type="NCBI Taxonomy" id="2840787"/>
    <lineage>
        <taxon>Bacteria</taxon>
        <taxon>Pseudomonadati</taxon>
        <taxon>Pseudomonadota</taxon>
        <taxon>Alphaproteobacteria</taxon>
        <taxon>Candidatus Enterousia</taxon>
    </lineage>
</organism>
<evidence type="ECO:0000256" key="4">
    <source>
        <dbReference type="ARBA" id="ARBA00022884"/>
    </source>
</evidence>
<dbReference type="InterPro" id="IPR009019">
    <property type="entry name" value="KH_sf_prok-type"/>
</dbReference>
<evidence type="ECO:0000256" key="2">
    <source>
        <dbReference type="ARBA" id="ARBA00022490"/>
    </source>
</evidence>
<comment type="function">
    <text evidence="7">Participates in both transcription termination and antitermination.</text>
</comment>
<dbReference type="CDD" id="cd02134">
    <property type="entry name" value="KH-II_NusA_rpt1"/>
    <property type="match status" value="1"/>
</dbReference>
<keyword evidence="6 7" id="KW-0804">Transcription</keyword>
<evidence type="ECO:0000256" key="7">
    <source>
        <dbReference type="HAMAP-Rule" id="MF_00945"/>
    </source>
</evidence>
<dbReference type="SUPFAM" id="SSF54814">
    <property type="entry name" value="Prokaryotic type KH domain (KH-domain type II)"/>
    <property type="match status" value="2"/>
</dbReference>
<dbReference type="SMART" id="SM00316">
    <property type="entry name" value="S1"/>
    <property type="match status" value="1"/>
</dbReference>
<dbReference type="PROSITE" id="PS50084">
    <property type="entry name" value="KH_TYPE_1"/>
    <property type="match status" value="1"/>
</dbReference>
<dbReference type="Pfam" id="PF00575">
    <property type="entry name" value="S1"/>
    <property type="match status" value="1"/>
</dbReference>
<dbReference type="HAMAP" id="MF_00945_B">
    <property type="entry name" value="NusA_B"/>
    <property type="match status" value="1"/>
</dbReference>
<keyword evidence="2 7" id="KW-0963">Cytoplasm</keyword>
<dbReference type="CDD" id="cd22529">
    <property type="entry name" value="KH-II_NusA_rpt2"/>
    <property type="match status" value="1"/>
</dbReference>
<dbReference type="InterPro" id="IPR015946">
    <property type="entry name" value="KH_dom-like_a/b"/>
</dbReference>
<dbReference type="CDD" id="cd04455">
    <property type="entry name" value="S1_NusA"/>
    <property type="match status" value="1"/>
</dbReference>
<dbReference type="Gene3D" id="2.40.50.140">
    <property type="entry name" value="Nucleic acid-binding proteins"/>
    <property type="match status" value="1"/>
</dbReference>
<dbReference type="Gene3D" id="1.10.150.20">
    <property type="entry name" value="5' to 3' exonuclease, C-terminal subdomain"/>
    <property type="match status" value="2"/>
</dbReference>
<dbReference type="SUPFAM" id="SSF69705">
    <property type="entry name" value="Transcription factor NusA, N-terminal domain"/>
    <property type="match status" value="1"/>
</dbReference>
<comment type="subunit">
    <text evidence="7">Monomer. Binds directly to the core enzyme of the DNA-dependent RNA polymerase and to nascent RNA.</text>
</comment>
<dbReference type="NCBIfam" id="TIGR01954">
    <property type="entry name" value="nusA_Cterm_rpt"/>
    <property type="match status" value="1"/>
</dbReference>
<dbReference type="SUPFAM" id="SSF50249">
    <property type="entry name" value="Nucleic acid-binding proteins"/>
    <property type="match status" value="1"/>
</dbReference>
<dbReference type="SMART" id="SM00322">
    <property type="entry name" value="KH"/>
    <property type="match status" value="1"/>
</dbReference>
<dbReference type="Pfam" id="PF08529">
    <property type="entry name" value="NusA_N"/>
    <property type="match status" value="1"/>
</dbReference>
<dbReference type="Pfam" id="PF13184">
    <property type="entry name" value="KH_NusA_1st"/>
    <property type="match status" value="1"/>
</dbReference>
<dbReference type="InterPro" id="IPR010995">
    <property type="entry name" value="DNA_repair_Rad51/TF_NusA_a-hlx"/>
</dbReference>
<gene>
    <name evidence="7 9" type="primary">nusA</name>
    <name evidence="9" type="ORF">IAC63_02365</name>
</gene>
<dbReference type="Pfam" id="PF26594">
    <property type="entry name" value="KH_NusA_2nd"/>
    <property type="match status" value="1"/>
</dbReference>
<dbReference type="InterPro" id="IPR003029">
    <property type="entry name" value="S1_domain"/>
</dbReference>
<dbReference type="FunFam" id="3.30.300.20:FF:000002">
    <property type="entry name" value="Transcription termination/antitermination protein NusA"/>
    <property type="match status" value="1"/>
</dbReference>